<organism evidence="1 2">
    <name type="scientific">Noviherbaspirillum aridicola</name>
    <dbReference type="NCBI Taxonomy" id="2849687"/>
    <lineage>
        <taxon>Bacteria</taxon>
        <taxon>Pseudomonadati</taxon>
        <taxon>Pseudomonadota</taxon>
        <taxon>Betaproteobacteria</taxon>
        <taxon>Burkholderiales</taxon>
        <taxon>Oxalobacteraceae</taxon>
        <taxon>Noviherbaspirillum</taxon>
    </lineage>
</organism>
<name>A0ABQ4Q869_9BURK</name>
<sequence>MIRIAARVTQPFVTSPPPAGQVDPRMTAVASEARAVLDAVRSPTSHATLLRNNDRLQDALHRLLQPLPAAAAPLAESLRGAQAAIDELTNSLPGLTWKAAPSPRAARTEIEPIRERIDATQNLVHHVIAKSVEASGLHGEALKTFMKTVYPKPADLARHANVVLPLDKQSEIADQSKRLQRFAGVPRRRDLAAWAGKLPRVTRKQGASANSAEQVRTLAFIAARTRDPGRRQQAMHKLAAVLRRDPDQSLSNVMNETWYRLSASTELHTFYGLYGKLVAGEATAAERDAAAQALHRVRDWHDKGENRLSAPQRRDLARALAPLADAGDQRFKSLRDAFMADEAGAPATTPDVARRFTPDLIRDMGPRIEFSDLPQGAASTRAAGYLKLDGETYYCKEIGHGPRAALSEYLSMQLIALTGQMAPVTKIGRVGGTFVILSRVIPGYQDLGKILLDTDRMSGFAGREWGEGGRSKVRMLSERAHAANADIEQLAADGYDKKSAARKTPRKKLFEARAELIALLPRDMSRQLHKAQFLSRLLGHNDFLNGEFYNVGFNDADECVVLDFGNALNQGFGGRQRNEDNLPLANRLAYPENDPYEANPIRPVDHVFSGRAGDSRTNVGAIPRSGPTTRVVSDAIRAETRLAEAGTTREQMTAVPVHEIDALEGQLEAAYQLSLLPDDALRAVVLRHWAGPDDESVPYQPHETIRMPAEELGEILVERRHALVGQFTPDEIGRWAQKHPRRARACHADVKRAVREIAGMSIPDFSMLAPAGEAGPSRKRRFSV</sequence>
<reference evidence="1 2" key="1">
    <citation type="journal article" date="2022" name="Int. J. Syst. Evol. Microbiol.">
        <title>Noviherbaspirillum aridicola sp. nov., isolated from an arid soil in Pakistan.</title>
        <authorList>
            <person name="Khan I.U."/>
            <person name="Saqib M."/>
            <person name="Amin A."/>
            <person name="Hussain F."/>
            <person name="Li L."/>
            <person name="Liu Y.H."/>
            <person name="Fang B.Z."/>
            <person name="Ahmed I."/>
            <person name="Li W.J."/>
        </authorList>
    </citation>
    <scope>NUCLEOTIDE SEQUENCE [LARGE SCALE GENOMIC DNA]</scope>
    <source>
        <strain evidence="1 2">NCCP-691</strain>
    </source>
</reference>
<protein>
    <submittedName>
        <fullName evidence="1">Uncharacterized protein</fullName>
    </submittedName>
</protein>
<dbReference type="RefSeq" id="WP_220809673.1">
    <property type="nucleotide sequence ID" value="NZ_BPMK01000015.1"/>
</dbReference>
<proteinExistence type="predicted"/>
<gene>
    <name evidence="1" type="ORF">NCCP691_32660</name>
</gene>
<dbReference type="Proteomes" id="UP000887222">
    <property type="component" value="Unassembled WGS sequence"/>
</dbReference>
<evidence type="ECO:0000313" key="1">
    <source>
        <dbReference type="EMBL" id="GIZ53252.1"/>
    </source>
</evidence>
<comment type="caution">
    <text evidence="1">The sequence shown here is derived from an EMBL/GenBank/DDBJ whole genome shotgun (WGS) entry which is preliminary data.</text>
</comment>
<evidence type="ECO:0000313" key="2">
    <source>
        <dbReference type="Proteomes" id="UP000887222"/>
    </source>
</evidence>
<dbReference type="EMBL" id="BPMK01000015">
    <property type="protein sequence ID" value="GIZ53252.1"/>
    <property type="molecule type" value="Genomic_DNA"/>
</dbReference>
<keyword evidence="2" id="KW-1185">Reference proteome</keyword>
<accession>A0ABQ4Q869</accession>